<name>A0AAN8T196_SOLBU</name>
<proteinExistence type="predicted"/>
<feature type="compositionally biased region" description="Polar residues" evidence="1">
    <location>
        <begin position="1"/>
        <end position="11"/>
    </location>
</feature>
<reference evidence="2 3" key="1">
    <citation type="submission" date="2024-02" db="EMBL/GenBank/DDBJ databases">
        <title>de novo genome assembly of Solanum bulbocastanum strain 11H21.</title>
        <authorList>
            <person name="Hosaka A.J."/>
        </authorList>
    </citation>
    <scope>NUCLEOTIDE SEQUENCE [LARGE SCALE GENOMIC DNA]</scope>
    <source>
        <tissue evidence="2">Young leaves</tissue>
    </source>
</reference>
<organism evidence="2 3">
    <name type="scientific">Solanum bulbocastanum</name>
    <name type="common">Wild potato</name>
    <dbReference type="NCBI Taxonomy" id="147425"/>
    <lineage>
        <taxon>Eukaryota</taxon>
        <taxon>Viridiplantae</taxon>
        <taxon>Streptophyta</taxon>
        <taxon>Embryophyta</taxon>
        <taxon>Tracheophyta</taxon>
        <taxon>Spermatophyta</taxon>
        <taxon>Magnoliopsida</taxon>
        <taxon>eudicotyledons</taxon>
        <taxon>Gunneridae</taxon>
        <taxon>Pentapetalae</taxon>
        <taxon>asterids</taxon>
        <taxon>lamiids</taxon>
        <taxon>Solanales</taxon>
        <taxon>Solanaceae</taxon>
        <taxon>Solanoideae</taxon>
        <taxon>Solaneae</taxon>
        <taxon>Solanum</taxon>
    </lineage>
</organism>
<evidence type="ECO:0000256" key="1">
    <source>
        <dbReference type="SAM" id="MobiDB-lite"/>
    </source>
</evidence>
<sequence>MSTPGLSQQQYEPFGPTREPESDPV</sequence>
<comment type="caution">
    <text evidence="2">The sequence shown here is derived from an EMBL/GenBank/DDBJ whole genome shotgun (WGS) entry which is preliminary data.</text>
</comment>
<keyword evidence="3" id="KW-1185">Reference proteome</keyword>
<dbReference type="EMBL" id="JBANQN010000009">
    <property type="protein sequence ID" value="KAK6779429.1"/>
    <property type="molecule type" value="Genomic_DNA"/>
</dbReference>
<dbReference type="AlphaFoldDB" id="A0AAN8T196"/>
<gene>
    <name evidence="2" type="ORF">RDI58_021613</name>
</gene>
<protein>
    <submittedName>
        <fullName evidence="2">Uncharacterized protein</fullName>
    </submittedName>
</protein>
<evidence type="ECO:0000313" key="2">
    <source>
        <dbReference type="EMBL" id="KAK6779429.1"/>
    </source>
</evidence>
<accession>A0AAN8T196</accession>
<evidence type="ECO:0000313" key="3">
    <source>
        <dbReference type="Proteomes" id="UP001371456"/>
    </source>
</evidence>
<feature type="region of interest" description="Disordered" evidence="1">
    <location>
        <begin position="1"/>
        <end position="25"/>
    </location>
</feature>
<dbReference type="Proteomes" id="UP001371456">
    <property type="component" value="Unassembled WGS sequence"/>
</dbReference>